<keyword evidence="2" id="KW-1185">Reference proteome</keyword>
<evidence type="ECO:0000313" key="1">
    <source>
        <dbReference type="EMBL" id="KIW72076.1"/>
    </source>
</evidence>
<dbReference type="HOGENOM" id="CLU_017093_0_0_1"/>
<dbReference type="AlphaFoldDB" id="A0A0D2D3K2"/>
<dbReference type="PANTHER" id="PTHR31047:SF0">
    <property type="entry name" value="MEIOTICALLY UP-REGULATED GENE 157 PROTEIN"/>
    <property type="match status" value="1"/>
</dbReference>
<dbReference type="InterPro" id="IPR008928">
    <property type="entry name" value="6-hairpin_glycosidase_sf"/>
</dbReference>
<proteinExistence type="predicted"/>
<dbReference type="SMART" id="SM01149">
    <property type="entry name" value="DUF1237"/>
    <property type="match status" value="1"/>
</dbReference>
<evidence type="ECO:0000313" key="2">
    <source>
        <dbReference type="Proteomes" id="UP000054266"/>
    </source>
</evidence>
<dbReference type="PANTHER" id="PTHR31047">
    <property type="entry name" value="MEIOTICALLY UP-REGULATED GENE 157 PROTEIN"/>
    <property type="match status" value="1"/>
</dbReference>
<organism evidence="1 2">
    <name type="scientific">Phialophora macrospora</name>
    <dbReference type="NCBI Taxonomy" id="1851006"/>
    <lineage>
        <taxon>Eukaryota</taxon>
        <taxon>Fungi</taxon>
        <taxon>Dikarya</taxon>
        <taxon>Ascomycota</taxon>
        <taxon>Pezizomycotina</taxon>
        <taxon>Eurotiomycetes</taxon>
        <taxon>Chaetothyriomycetidae</taxon>
        <taxon>Chaetothyriales</taxon>
        <taxon>Herpotrichiellaceae</taxon>
        <taxon>Phialophora</taxon>
    </lineage>
</organism>
<dbReference type="GO" id="GO:0003824">
    <property type="term" value="F:catalytic activity"/>
    <property type="evidence" value="ECO:0007669"/>
    <property type="project" value="UniProtKB-ARBA"/>
</dbReference>
<reference evidence="1 2" key="1">
    <citation type="submission" date="2015-01" db="EMBL/GenBank/DDBJ databases">
        <title>The Genome Sequence of Capronia semiimmersa CBS27337.</title>
        <authorList>
            <consortium name="The Broad Institute Genomics Platform"/>
            <person name="Cuomo C."/>
            <person name="de Hoog S."/>
            <person name="Gorbushina A."/>
            <person name="Stielow B."/>
            <person name="Teixiera M."/>
            <person name="Abouelleil A."/>
            <person name="Chapman S.B."/>
            <person name="Priest M."/>
            <person name="Young S.K."/>
            <person name="Wortman J."/>
            <person name="Nusbaum C."/>
            <person name="Birren B."/>
        </authorList>
    </citation>
    <scope>NUCLEOTIDE SEQUENCE [LARGE SCALE GENOMIC DNA]</scope>
    <source>
        <strain evidence="1 2">CBS 27337</strain>
    </source>
</reference>
<name>A0A0D2D3K2_9EURO</name>
<dbReference type="Pfam" id="PF06824">
    <property type="entry name" value="Glyco_hydro_125"/>
    <property type="match status" value="1"/>
</dbReference>
<sequence length="668" mass="74998">MTPPNMKAYKKHPKTLDIGFNGVSVSTDFRGTILQISAFHLKHGIVLAEPYEQFNGTRFRDTPYVREYRSRMLRSIKNGVPGFGLRFEGEAQDLRIDLDGLGRATVSYRTGDGLAITILLRVSEGGEVIQSAEIRSFAEAASRVSFIMDFGISVNRASYGQLTEGGPIPIPRSENKLDTTKDRRGFLITNTPLGAHLKGYLESDGQFIDIQDALQEETFVDSPVVGRYSGLLEIPPRGARVLTAKFILQPGLVPHAPRDAKVPQRVGLPKLWKTPEDAGRFIVRRNLEYILGNCTIPVPPSKQAVCLLTDHVALPLGWMRDNYWQVRFLIDAYLNLENLTDPSNAREYAQVIKATVKGHLIWVFRYAQRPNKFWHRSYLTTGRPKDGPVFQLDQQCYPLLELCDVCEAFPEERELVEDILRSDTVSQVLDLIETKRDSRTGLFPTDETPGDDAVEYPFHFSSHILLWYSLYRLAKLAAQFKANSALETRLAALAGAVRASTLNHFLCQQPATGKPAFSYLVDGTGQRTFYHDANDLPTLFAPAWGFIKTEAEEQAWHNTMHFAFSRANEGGYYAEGAFEGLGSVHTRNPWTLGYFQQWRYAQLSGDPQAEAIAWNKICGVMLWDGMFSEAVDGHSGEVTSKAWFSWPGSMIGSGLLEAGNRERYLRHA</sequence>
<dbReference type="EMBL" id="KN846956">
    <property type="protein sequence ID" value="KIW72076.1"/>
    <property type="molecule type" value="Genomic_DNA"/>
</dbReference>
<dbReference type="SUPFAM" id="SSF48208">
    <property type="entry name" value="Six-hairpin glycosidases"/>
    <property type="match status" value="1"/>
</dbReference>
<dbReference type="Gene3D" id="1.50.10.10">
    <property type="match status" value="1"/>
</dbReference>
<accession>A0A0D2D3K2</accession>
<protein>
    <submittedName>
        <fullName evidence="1">Uncharacterized protein</fullName>
    </submittedName>
</protein>
<dbReference type="GO" id="GO:0005975">
    <property type="term" value="P:carbohydrate metabolic process"/>
    <property type="evidence" value="ECO:0007669"/>
    <property type="project" value="InterPro"/>
</dbReference>
<dbReference type="Proteomes" id="UP000054266">
    <property type="component" value="Unassembled WGS sequence"/>
</dbReference>
<dbReference type="InterPro" id="IPR012341">
    <property type="entry name" value="6hp_glycosidase-like_sf"/>
</dbReference>
<dbReference type="InterPro" id="IPR008313">
    <property type="entry name" value="GH125"/>
</dbReference>
<gene>
    <name evidence="1" type="ORF">PV04_00297</name>
</gene>